<dbReference type="GO" id="GO:0016787">
    <property type="term" value="F:hydrolase activity"/>
    <property type="evidence" value="ECO:0007669"/>
    <property type="project" value="UniProtKB-KW"/>
</dbReference>
<feature type="compositionally biased region" description="Acidic residues" evidence="8">
    <location>
        <begin position="109"/>
        <end position="126"/>
    </location>
</feature>
<comment type="caution">
    <text evidence="12">The sequence shown here is derived from an EMBL/GenBank/DDBJ whole genome shotgun (WGS) entry which is preliminary data.</text>
</comment>
<dbReference type="SMART" id="SM00487">
    <property type="entry name" value="DEXDc"/>
    <property type="match status" value="1"/>
</dbReference>
<dbReference type="InterPro" id="IPR049730">
    <property type="entry name" value="SNF2/RAD54-like_C"/>
</dbReference>
<dbReference type="Pfam" id="PF00176">
    <property type="entry name" value="SNF2-rel_dom"/>
    <property type="match status" value="1"/>
</dbReference>
<feature type="compositionally biased region" description="Basic and acidic residues" evidence="8">
    <location>
        <begin position="2085"/>
        <end position="2101"/>
    </location>
</feature>
<reference evidence="13" key="1">
    <citation type="submission" date="2017-03" db="EMBL/GenBank/DDBJ databases">
        <title>Phytopthora megakarya and P. palmivora, two closely related causual agents of cacao black pod achieved similar genome size and gene model numbers by different mechanisms.</title>
        <authorList>
            <person name="Ali S."/>
            <person name="Shao J."/>
            <person name="Larry D.J."/>
            <person name="Kronmiller B."/>
            <person name="Shen D."/>
            <person name="Strem M.D."/>
            <person name="Melnick R.L."/>
            <person name="Guiltinan M.J."/>
            <person name="Tyler B.M."/>
            <person name="Meinhardt L.W."/>
            <person name="Bailey B.A."/>
        </authorList>
    </citation>
    <scope>NUCLEOTIDE SEQUENCE [LARGE SCALE GENOMIC DNA]</scope>
    <source>
        <strain evidence="13">zdho120</strain>
    </source>
</reference>
<keyword evidence="6" id="KW-0539">Nucleus</keyword>
<accession>A0A225WFZ8</accession>
<feature type="region of interest" description="Disordered" evidence="8">
    <location>
        <begin position="2065"/>
        <end position="2248"/>
    </location>
</feature>
<keyword evidence="5" id="KW-0067">ATP-binding</keyword>
<evidence type="ECO:0000256" key="7">
    <source>
        <dbReference type="SAM" id="Coils"/>
    </source>
</evidence>
<proteinExistence type="predicted"/>
<evidence type="ECO:0000256" key="6">
    <source>
        <dbReference type="ARBA" id="ARBA00023242"/>
    </source>
</evidence>
<feature type="compositionally biased region" description="Basic and acidic residues" evidence="8">
    <location>
        <begin position="1547"/>
        <end position="1569"/>
    </location>
</feature>
<feature type="compositionally biased region" description="Low complexity" evidence="8">
    <location>
        <begin position="1"/>
        <end position="15"/>
    </location>
</feature>
<dbReference type="EMBL" id="NBNE01000895">
    <property type="protein sequence ID" value="OWZ16646.1"/>
    <property type="molecule type" value="Genomic_DNA"/>
</dbReference>
<feature type="compositionally biased region" description="Basic and acidic residues" evidence="8">
    <location>
        <begin position="1497"/>
        <end position="1528"/>
    </location>
</feature>
<dbReference type="Gene3D" id="2.40.50.40">
    <property type="match status" value="2"/>
</dbReference>
<dbReference type="InterPro" id="IPR001650">
    <property type="entry name" value="Helicase_C-like"/>
</dbReference>
<feature type="compositionally biased region" description="Basic and acidic residues" evidence="8">
    <location>
        <begin position="1424"/>
        <end position="1440"/>
    </location>
</feature>
<gene>
    <name evidence="12" type="ORF">PHMEG_0009533</name>
</gene>
<dbReference type="InterPro" id="IPR014001">
    <property type="entry name" value="Helicase_ATP-bd"/>
</dbReference>
<dbReference type="InterPro" id="IPR038718">
    <property type="entry name" value="SNF2-like_sf"/>
</dbReference>
<feature type="region of interest" description="Disordered" evidence="8">
    <location>
        <begin position="1399"/>
        <end position="1688"/>
    </location>
</feature>
<feature type="compositionally biased region" description="Basic residues" evidence="8">
    <location>
        <begin position="67"/>
        <end position="76"/>
    </location>
</feature>
<dbReference type="Proteomes" id="UP000198211">
    <property type="component" value="Unassembled WGS sequence"/>
</dbReference>
<feature type="domain" description="Chromo" evidence="9">
    <location>
        <begin position="273"/>
        <end position="351"/>
    </location>
</feature>
<dbReference type="SUPFAM" id="SSF52540">
    <property type="entry name" value="P-loop containing nucleoside triphosphate hydrolases"/>
    <property type="match status" value="2"/>
</dbReference>
<dbReference type="Gene3D" id="3.40.50.10810">
    <property type="entry name" value="Tandem AAA-ATPase domain"/>
    <property type="match status" value="1"/>
</dbReference>
<evidence type="ECO:0000256" key="2">
    <source>
        <dbReference type="ARBA" id="ARBA00022737"/>
    </source>
</evidence>
<evidence type="ECO:0000256" key="3">
    <source>
        <dbReference type="ARBA" id="ARBA00022741"/>
    </source>
</evidence>
<dbReference type="PROSITE" id="PS51192">
    <property type="entry name" value="HELICASE_ATP_BIND_1"/>
    <property type="match status" value="1"/>
</dbReference>
<evidence type="ECO:0000259" key="9">
    <source>
        <dbReference type="PROSITE" id="PS50013"/>
    </source>
</evidence>
<keyword evidence="13" id="KW-1185">Reference proteome</keyword>
<feature type="compositionally biased region" description="Basic residues" evidence="8">
    <location>
        <begin position="179"/>
        <end position="199"/>
    </location>
</feature>
<dbReference type="InterPro" id="IPR027417">
    <property type="entry name" value="P-loop_NTPase"/>
</dbReference>
<evidence type="ECO:0000313" key="12">
    <source>
        <dbReference type="EMBL" id="OWZ16646.1"/>
    </source>
</evidence>
<dbReference type="Gene3D" id="3.40.50.300">
    <property type="entry name" value="P-loop containing nucleotide triphosphate hydrolases"/>
    <property type="match status" value="1"/>
</dbReference>
<dbReference type="OrthoDB" id="5857104at2759"/>
<dbReference type="Pfam" id="PF00385">
    <property type="entry name" value="Chromo"/>
    <property type="match status" value="1"/>
</dbReference>
<dbReference type="InterPro" id="IPR000330">
    <property type="entry name" value="SNF2_N"/>
</dbReference>
<dbReference type="GO" id="GO:0005634">
    <property type="term" value="C:nucleus"/>
    <property type="evidence" value="ECO:0007669"/>
    <property type="project" value="UniProtKB-SubCell"/>
</dbReference>
<keyword evidence="4" id="KW-0378">Hydrolase</keyword>
<feature type="domain" description="Helicase ATP-binding" evidence="10">
    <location>
        <begin position="489"/>
        <end position="684"/>
    </location>
</feature>
<feature type="compositionally biased region" description="Basic and acidic residues" evidence="8">
    <location>
        <begin position="127"/>
        <end position="147"/>
    </location>
</feature>
<feature type="compositionally biased region" description="Basic and acidic residues" evidence="8">
    <location>
        <begin position="1639"/>
        <end position="1664"/>
    </location>
</feature>
<evidence type="ECO:0000256" key="8">
    <source>
        <dbReference type="SAM" id="MobiDB-lite"/>
    </source>
</evidence>
<comment type="subcellular location">
    <subcellularLocation>
        <location evidence="1">Nucleus</location>
    </subcellularLocation>
</comment>
<dbReference type="PROSITE" id="PS50013">
    <property type="entry name" value="CHROMO_2"/>
    <property type="match status" value="2"/>
</dbReference>
<dbReference type="PANTHER" id="PTHR45623">
    <property type="entry name" value="CHROMODOMAIN-HELICASE-DNA-BINDING PROTEIN 3-RELATED-RELATED"/>
    <property type="match status" value="1"/>
</dbReference>
<feature type="compositionally biased region" description="Polar residues" evidence="8">
    <location>
        <begin position="28"/>
        <end position="41"/>
    </location>
</feature>
<evidence type="ECO:0000259" key="11">
    <source>
        <dbReference type="PROSITE" id="PS51194"/>
    </source>
</evidence>
<feature type="compositionally biased region" description="Low complexity" evidence="8">
    <location>
        <begin position="42"/>
        <end position="65"/>
    </location>
</feature>
<evidence type="ECO:0000256" key="1">
    <source>
        <dbReference type="ARBA" id="ARBA00004123"/>
    </source>
</evidence>
<dbReference type="CDD" id="cd18793">
    <property type="entry name" value="SF2_C_SNF"/>
    <property type="match status" value="1"/>
</dbReference>
<keyword evidence="7" id="KW-0175">Coiled coil</keyword>
<dbReference type="InterPro" id="IPR023780">
    <property type="entry name" value="Chromo_domain"/>
</dbReference>
<dbReference type="CDD" id="cd17995">
    <property type="entry name" value="DEXHc_CHD6_7_8_9"/>
    <property type="match status" value="1"/>
</dbReference>
<evidence type="ECO:0000259" key="10">
    <source>
        <dbReference type="PROSITE" id="PS51192"/>
    </source>
</evidence>
<dbReference type="PANTHER" id="PTHR45623:SF11">
    <property type="entry name" value="KISMET, ISOFORM C"/>
    <property type="match status" value="1"/>
</dbReference>
<organism evidence="12 13">
    <name type="scientific">Phytophthora megakarya</name>
    <dbReference type="NCBI Taxonomy" id="4795"/>
    <lineage>
        <taxon>Eukaryota</taxon>
        <taxon>Sar</taxon>
        <taxon>Stramenopiles</taxon>
        <taxon>Oomycota</taxon>
        <taxon>Peronosporomycetes</taxon>
        <taxon>Peronosporales</taxon>
        <taxon>Peronosporaceae</taxon>
        <taxon>Phytophthora</taxon>
    </lineage>
</organism>
<feature type="compositionally biased region" description="Basic and acidic residues" evidence="8">
    <location>
        <begin position="2235"/>
        <end position="2245"/>
    </location>
</feature>
<keyword evidence="3" id="KW-0547">Nucleotide-binding</keyword>
<dbReference type="GO" id="GO:0005524">
    <property type="term" value="F:ATP binding"/>
    <property type="evidence" value="ECO:0007669"/>
    <property type="project" value="UniProtKB-KW"/>
</dbReference>
<dbReference type="SMART" id="SM00298">
    <property type="entry name" value="CHROMO"/>
    <property type="match status" value="2"/>
</dbReference>
<feature type="compositionally biased region" description="Basic and acidic residues" evidence="8">
    <location>
        <begin position="2164"/>
        <end position="2178"/>
    </location>
</feature>
<dbReference type="SMART" id="SM00490">
    <property type="entry name" value="HELICc"/>
    <property type="match status" value="1"/>
</dbReference>
<dbReference type="InterPro" id="IPR016197">
    <property type="entry name" value="Chromo-like_dom_sf"/>
</dbReference>
<dbReference type="STRING" id="4795.A0A225WFZ8"/>
<protein>
    <submittedName>
        <fullName evidence="12">Chromodomain protein</fullName>
    </submittedName>
</protein>
<feature type="compositionally biased region" description="Polar residues" evidence="8">
    <location>
        <begin position="1615"/>
        <end position="1638"/>
    </location>
</feature>
<feature type="compositionally biased region" description="Basic and acidic residues" evidence="8">
    <location>
        <begin position="2118"/>
        <end position="2138"/>
    </location>
</feature>
<sequence>MVFSQSSHSSHSLLIHSKKLPREVPESSAESTTMSTRGTNNTALEAIELSSSSSETEATVGGTTVKLRPKLRTSRGKMREQSVDPSPDSSDVAPPTKRRREASKQIQYYEEEEEEEEEADEDATEDYIDHVEPPSEEEKLPQEDTNRRRSGRTRKPVQSVIDLSDDDFVMSSDEEKPKPKPKKKAAPKSKAKGKRKRKSSSSDSSDAASNDESEVEIVEMRVTPESDGFIIDKVLGREVHTLKEWKKICWNKNSRFLTHSSIFLPAEEEEGEKEEQKVEKDGENAASDEKEAPPAPKPSTDDDEVEDAGEERFLIKWKTLSYLHTSWQTEDELLETDKNAKGKIQRFREKEFRALYSQNLQGDEYFNPEFRSVDRILEIRDRPLDDFAPDDSAGENEFQYFLVKWKALSYDEITWEREDDVNDDAAVEQYNDRVVRAAKRFKKVALAKHIPQNKRKNFRGYTAESPPPRRKEQAFQLRDYQLTGVNWMLFNWYQKRNSMLADEMGLGKTVQTVMYINHLAVVERTPHPFIIVAPLSTLGHWQREFDSWTNLNAVVYHGSATARGVLQNYEFFLSEDELRRADELSGKNNNDKRAAPRPKRNCYRFDVLITTFEMASATDLIKLAQIDWQLMVVDEAHRLKNRNSKLSNILHTRFTYENMLLLTGTPLQNNVEELWVLLNFLDTNRFNSKEDFLESFGELTDSAQVERLHSELKPYLLRRMKEDVEKSLAPKEETIIEVELTVLQKQYYRAIYEKNTEFLSRGGRKGDTPSLMNVLMEIRKCCNHPFLVKGVEEREVKRLTKQTSVSKEEIQRQISESLVDTSGKLVLLDKLLPRLKETGHRVLIFSQFKIMLDILQDYLALRRYNCERIDGNITGNERQSAIDRFCRDDSNSFIMLLSTRAGGVGINLTAADTVIIYDSDWNPQNDLQAQARCHRIGQKKSVKIYRLLTSKTYELHMFHKASLKLGLDQAVLGGIKNDDPVAKLKGTAKKSKTNERMSKEEIENLLKHGAYEMFKEQESEAEAASKQFGEESIDQILSRSTTIVHDPTRDADGNEKKNVMSSFSKATFVSSTNPDEEVDIDDPNFWTKVIGLDGVEEQKKEEPSPLQKRRCRRKVKSYLTDVDRSLMMDDSEDETSSSRKKIFRELGVQKDEEFVISDDDDDDDDDSSDVAFAKDDLLGVSAHGKRKRSKIPVLPIYTYTEIIMDLVGTFGYGRWDDIKRHSPKLGGYSNKELSKFVQDNVTSMVRASTAMGVFPRIGLDLEPSRVYIVSTSIPPPHMGNASPIERYAHELNSSCRRYRFLAVMMQDMRIANLLAVAVPPRMWTTDFQSRAARGFRAKLQQIDTMYKLSEFVRVKVVSPPPLIALIKDLQRVEDEAAVHQMIESGTIPEPADIVTITKNKAPTSGEGKHNDEPSSAEASTADSGENKDLNKSADVLHDETISPTSPDKSETKADAKSEKPSPTDPLIPAVPDENETNIEAKSEEPSSTDPLMPVAPDKSKINAEAKTEKPSPTDADPDKSKINAEAKTETPSPTDADPDKSLISADAKTEKPSPTDADLDKSKDAEVKSRTALPTDPSEPMSLENDATEKDVHESNSASAPTTGVPIEEALSGTAAITVSDTACSQEDTEVTESSTLTNKKDDEIGSGKPPREVSAGVDKKESSDTPSAPTPPVSVPEPKKQQNDPSNARVKFERMQAMRILQALPPVDSVEPVAPWWISRVDDVLLLLYVYRDGWIRGRTLPIRMVEATTLFGDRAKRYPTSEWPTLGILNRRLKILLHVWTTVKKTKPIAPATTTITGAFGVTSAKHHKHQLHLHEKLQQQLQREEEQQRARQAHHYSNTSFQGTRHNQFAKLVFSYGIPDVSTCRDERERNEKWRYFLQDSQLGIGHHPLEELLAEALDLERVCRQRLHSEGVDNIEPTEENSILGGKRGFWLLTTTQCRRLLHRVDLFRLLRTQILVLPPAQLVELVSRVVRAQSASTDYPGWWNCPRHDILLLQGVECYGLDEHLASVWKLPLFNSANKLNAFPSSSWVENYITELAFACRNLIVKARSYRSDGGYIDLSNGETRDIPGNNRFPQQNPEAETRRRIRDIRGMRSEDPYFTPTVRLRQLIESNAAREQEVKRREKKPSTEEQKDQSLSSPTPAKEIVQTKQEDPQILSADKPKRDERETKRSEPSDGSSDENEEKSSSPVNSNVIHLKNDNDVDGNSEEEEKKSSPVRTSRRSRSTSVARAPEEDQKDDVVKSPAAVATAAAEAKREQSAVRPWDVIVIDSSDDSE</sequence>
<dbReference type="PROSITE" id="PS51194">
    <property type="entry name" value="HELICASE_CTER"/>
    <property type="match status" value="1"/>
</dbReference>
<name>A0A225WFZ8_9STRA</name>
<feature type="compositionally biased region" description="Low complexity" evidence="8">
    <location>
        <begin position="83"/>
        <end position="95"/>
    </location>
</feature>
<feature type="compositionally biased region" description="Basic and acidic residues" evidence="8">
    <location>
        <begin position="274"/>
        <end position="292"/>
    </location>
</feature>
<feature type="coiled-coil region" evidence="7">
    <location>
        <begin position="1810"/>
        <end position="1837"/>
    </location>
</feature>
<feature type="compositionally biased region" description="Basic and acidic residues" evidence="8">
    <location>
        <begin position="1447"/>
        <end position="1461"/>
    </location>
</feature>
<feature type="domain" description="Helicase C-terminal" evidence="11">
    <location>
        <begin position="827"/>
        <end position="979"/>
    </location>
</feature>
<evidence type="ECO:0000256" key="4">
    <source>
        <dbReference type="ARBA" id="ARBA00022801"/>
    </source>
</evidence>
<evidence type="ECO:0000313" key="13">
    <source>
        <dbReference type="Proteomes" id="UP000198211"/>
    </source>
</evidence>
<feature type="region of interest" description="Disordered" evidence="8">
    <location>
        <begin position="1"/>
        <end position="223"/>
    </location>
</feature>
<feature type="domain" description="Chromo" evidence="9">
    <location>
        <begin position="371"/>
        <end position="433"/>
    </location>
</feature>
<keyword evidence="2" id="KW-0677">Repeat</keyword>
<feature type="region of interest" description="Disordered" evidence="8">
    <location>
        <begin position="267"/>
        <end position="306"/>
    </location>
</feature>
<dbReference type="SUPFAM" id="SSF54160">
    <property type="entry name" value="Chromo domain-like"/>
    <property type="match status" value="2"/>
</dbReference>
<evidence type="ECO:0000256" key="5">
    <source>
        <dbReference type="ARBA" id="ARBA00022840"/>
    </source>
</evidence>
<dbReference type="InterPro" id="IPR000953">
    <property type="entry name" value="Chromo/chromo_shadow_dom"/>
</dbReference>
<dbReference type="Pfam" id="PF00271">
    <property type="entry name" value="Helicase_C"/>
    <property type="match status" value="1"/>
</dbReference>